<dbReference type="InterPro" id="IPR036661">
    <property type="entry name" value="Luciferase-like_sf"/>
</dbReference>
<dbReference type="InterPro" id="IPR011251">
    <property type="entry name" value="Luciferase-like_dom"/>
</dbReference>
<dbReference type="AlphaFoldDB" id="A0A5D5ANX2"/>
<keyword evidence="4" id="KW-1185">Reference proteome</keyword>
<dbReference type="Proteomes" id="UP000324104">
    <property type="component" value="Unassembled WGS sequence"/>
</dbReference>
<dbReference type="Pfam" id="PF00296">
    <property type="entry name" value="Bac_luciferase"/>
    <property type="match status" value="1"/>
</dbReference>
<feature type="domain" description="Luciferase-like" evidence="2">
    <location>
        <begin position="1"/>
        <end position="268"/>
    </location>
</feature>
<gene>
    <name evidence="3" type="ORF">FYC77_07570</name>
</gene>
<evidence type="ECO:0000256" key="1">
    <source>
        <dbReference type="ARBA" id="ARBA00023002"/>
    </source>
</evidence>
<dbReference type="Gene3D" id="3.20.20.30">
    <property type="entry name" value="Luciferase-like domain"/>
    <property type="match status" value="1"/>
</dbReference>
<reference evidence="3 4" key="1">
    <citation type="submission" date="2019-08" db="EMBL/GenBank/DDBJ databases">
        <title>Archaea genome.</title>
        <authorList>
            <person name="Kajale S."/>
            <person name="Shouche Y."/>
            <person name="Deshpande N."/>
            <person name="Sharma A."/>
        </authorList>
    </citation>
    <scope>NUCLEOTIDE SEQUENCE [LARGE SCALE GENOMIC DNA]</scope>
    <source>
        <strain evidence="3 4">ESP3B_9</strain>
    </source>
</reference>
<dbReference type="SUPFAM" id="SSF51679">
    <property type="entry name" value="Bacterial luciferase-like"/>
    <property type="match status" value="1"/>
</dbReference>
<dbReference type="PANTHER" id="PTHR43244:SF1">
    <property type="entry name" value="5,10-METHYLENETETRAHYDROMETHANOPTERIN REDUCTASE"/>
    <property type="match status" value="1"/>
</dbReference>
<dbReference type="RefSeq" id="WP_149080904.1">
    <property type="nucleotide sequence ID" value="NZ_VTAW01000007.1"/>
</dbReference>
<evidence type="ECO:0000313" key="4">
    <source>
        <dbReference type="Proteomes" id="UP000324104"/>
    </source>
</evidence>
<dbReference type="PANTHER" id="PTHR43244">
    <property type="match status" value="1"/>
</dbReference>
<sequence>MKIGYAIDAFQSLDSDSASAGDDVVSGAQAAYDSDFDYVECPDHHISDDRHFFQHLPTASRLSATFDHVAVMCLLPLYDPVYLAERLGTLDCFVDQLDLWCAVGGHEPAFDAFDVSFENRAELFDEHLSVIESLTADDEPVFFDGEHVSLDGVLINPRPDLRVCIGGIAKPAVRRAGRRGDAWVVSVQETDDDLERKLEWFNDAGGGDVVLRRDALIRDDATAAAADVESLIQNGYRGWDDPAGRILSGDPATVADRLEQYESLGVDEVVISPVDDAGETVDRFRDVRKYLG</sequence>
<dbReference type="InterPro" id="IPR050564">
    <property type="entry name" value="F420-G6PD/mer"/>
</dbReference>
<protein>
    <submittedName>
        <fullName evidence="3">LLM class flavin-dependent oxidoreductase</fullName>
    </submittedName>
</protein>
<comment type="caution">
    <text evidence="3">The sequence shown here is derived from an EMBL/GenBank/DDBJ whole genome shotgun (WGS) entry which is preliminary data.</text>
</comment>
<dbReference type="GO" id="GO:0016705">
    <property type="term" value="F:oxidoreductase activity, acting on paired donors, with incorporation or reduction of molecular oxygen"/>
    <property type="evidence" value="ECO:0007669"/>
    <property type="project" value="InterPro"/>
</dbReference>
<evidence type="ECO:0000313" key="3">
    <source>
        <dbReference type="EMBL" id="TYT62617.1"/>
    </source>
</evidence>
<organism evidence="3 4">
    <name type="scientific">Natrialba swarupiae</name>
    <dbReference type="NCBI Taxonomy" id="2448032"/>
    <lineage>
        <taxon>Archaea</taxon>
        <taxon>Methanobacteriati</taxon>
        <taxon>Methanobacteriota</taxon>
        <taxon>Stenosarchaea group</taxon>
        <taxon>Halobacteria</taxon>
        <taxon>Halobacteriales</taxon>
        <taxon>Natrialbaceae</taxon>
        <taxon>Natrialba</taxon>
    </lineage>
</organism>
<name>A0A5D5ANX2_9EURY</name>
<evidence type="ECO:0000259" key="2">
    <source>
        <dbReference type="Pfam" id="PF00296"/>
    </source>
</evidence>
<keyword evidence="1" id="KW-0560">Oxidoreductase</keyword>
<dbReference type="EMBL" id="VTAW01000007">
    <property type="protein sequence ID" value="TYT62617.1"/>
    <property type="molecule type" value="Genomic_DNA"/>
</dbReference>
<accession>A0A5D5ANX2</accession>
<proteinExistence type="predicted"/>